<dbReference type="GeneID" id="14893333"/>
<dbReference type="EMBL" id="KB206244">
    <property type="protein sequence ID" value="ELP94346.1"/>
    <property type="molecule type" value="Genomic_DNA"/>
</dbReference>
<organism evidence="1 2">
    <name type="scientific">Entamoeba invadens IP1</name>
    <dbReference type="NCBI Taxonomy" id="370355"/>
    <lineage>
        <taxon>Eukaryota</taxon>
        <taxon>Amoebozoa</taxon>
        <taxon>Evosea</taxon>
        <taxon>Archamoebae</taxon>
        <taxon>Mastigamoebida</taxon>
        <taxon>Entamoebidae</taxon>
        <taxon>Entamoeba</taxon>
    </lineage>
</organism>
<dbReference type="AlphaFoldDB" id="A0A0A1UD44"/>
<dbReference type="Proteomes" id="UP000014680">
    <property type="component" value="Unassembled WGS sequence"/>
</dbReference>
<keyword evidence="2" id="KW-1185">Reference proteome</keyword>
<gene>
    <name evidence="1" type="ORF">EIN_132150</name>
</gene>
<evidence type="ECO:0000313" key="1">
    <source>
        <dbReference type="EMBL" id="ELP94346.1"/>
    </source>
</evidence>
<name>A0A0A1UD44_ENTIV</name>
<proteinExistence type="predicted"/>
<dbReference type="RefSeq" id="XP_004261117.1">
    <property type="nucleotide sequence ID" value="XM_004261069.1"/>
</dbReference>
<protein>
    <submittedName>
        <fullName evidence="1">Transcriptional regulator cudA, putative</fullName>
    </submittedName>
</protein>
<evidence type="ECO:0000313" key="2">
    <source>
        <dbReference type="Proteomes" id="UP000014680"/>
    </source>
</evidence>
<dbReference type="KEGG" id="eiv:EIN_132150"/>
<dbReference type="VEuPathDB" id="AmoebaDB:EIN_132150"/>
<sequence>ATLQYQQSILRDLAQQSSTNPLTYPLVGTLNSYLSIPQTQRIPQLLRFVSSLTPQESAVIHDLVETYKDYKKSQ</sequence>
<feature type="non-terminal residue" evidence="1">
    <location>
        <position position="1"/>
    </location>
</feature>
<reference evidence="1 2" key="1">
    <citation type="submission" date="2012-10" db="EMBL/GenBank/DDBJ databases">
        <authorList>
            <person name="Zafar N."/>
            <person name="Inman J."/>
            <person name="Hall N."/>
            <person name="Lorenzi H."/>
            <person name="Caler E."/>
        </authorList>
    </citation>
    <scope>NUCLEOTIDE SEQUENCE [LARGE SCALE GENOMIC DNA]</scope>
    <source>
        <strain evidence="1 2">IP1</strain>
    </source>
</reference>
<accession>A0A0A1UD44</accession>